<dbReference type="PIRSF" id="PIRSF006816">
    <property type="entry name" value="Cyc3_hyd_g"/>
    <property type="match status" value="1"/>
</dbReference>
<evidence type="ECO:0000256" key="8">
    <source>
        <dbReference type="ARBA" id="ARBA00022982"/>
    </source>
</evidence>
<keyword evidence="5 11" id="KW-0479">Metal-binding</keyword>
<gene>
    <name evidence="11" type="primary">pyrK</name>
    <name evidence="14" type="ORF">AFULGI_00005370</name>
</gene>
<dbReference type="Pfam" id="PF00175">
    <property type="entry name" value="NAD_binding_1"/>
    <property type="match status" value="1"/>
</dbReference>
<keyword evidence="14" id="KW-0560">Oxidoreductase</keyword>
<dbReference type="PROSITE" id="PS51384">
    <property type="entry name" value="FAD_FR"/>
    <property type="match status" value="1"/>
</dbReference>
<name>A0A075WAC3_ARCFL</name>
<dbReference type="GO" id="GO:0050660">
    <property type="term" value="F:flavin adenine dinucleotide binding"/>
    <property type="evidence" value="ECO:0007669"/>
    <property type="project" value="InterPro"/>
</dbReference>
<evidence type="ECO:0000259" key="13">
    <source>
        <dbReference type="PROSITE" id="PS51384"/>
    </source>
</evidence>
<evidence type="ECO:0000256" key="10">
    <source>
        <dbReference type="ARBA" id="ARBA00023014"/>
    </source>
</evidence>
<evidence type="ECO:0000256" key="11">
    <source>
        <dbReference type="HAMAP-Rule" id="MF_01211"/>
    </source>
</evidence>
<keyword evidence="4 11" id="KW-0001">2Fe-2S</keyword>
<evidence type="ECO:0000256" key="1">
    <source>
        <dbReference type="ARBA" id="ARBA00006422"/>
    </source>
</evidence>
<keyword evidence="6 11" id="KW-0274">FAD</keyword>
<feature type="binding site" evidence="11 12">
    <location>
        <position position="202"/>
    </location>
    <ligand>
        <name>[2Fe-2S] cluster</name>
        <dbReference type="ChEBI" id="CHEBI:190135"/>
    </ligand>
</feature>
<dbReference type="EMBL" id="CP006577">
    <property type="protein sequence ID" value="AIG97345.1"/>
    <property type="molecule type" value="Genomic_DNA"/>
</dbReference>
<dbReference type="GeneID" id="24794067"/>
<organism evidence="14 15">
    <name type="scientific">Archaeoglobus fulgidus DSM 8774</name>
    <dbReference type="NCBI Taxonomy" id="1344584"/>
    <lineage>
        <taxon>Archaea</taxon>
        <taxon>Methanobacteriati</taxon>
        <taxon>Methanobacteriota</taxon>
        <taxon>Archaeoglobi</taxon>
        <taxon>Archaeoglobales</taxon>
        <taxon>Archaeoglobaceae</taxon>
        <taxon>Archaeoglobus</taxon>
    </lineage>
</organism>
<dbReference type="InterPro" id="IPR023455">
    <property type="entry name" value="Dihydroorotate_DHASE_ETsu"/>
</dbReference>
<dbReference type="SUPFAM" id="SSF63380">
    <property type="entry name" value="Riboflavin synthase domain-like"/>
    <property type="match status" value="1"/>
</dbReference>
<dbReference type="InterPro" id="IPR050353">
    <property type="entry name" value="PyrK_electron_transfer"/>
</dbReference>
<accession>A0A075WAC3</accession>
<dbReference type="Gene3D" id="2.10.240.10">
    <property type="entry name" value="Dihydroorotate dehydrogenase, electron transfer subunit"/>
    <property type="match status" value="1"/>
</dbReference>
<dbReference type="InterPro" id="IPR039261">
    <property type="entry name" value="FNR_nucleotide-bd"/>
</dbReference>
<protein>
    <recommendedName>
        <fullName evidence="11">Probable dihydroorotate dehydrogenase B (NAD(+)), electron transfer subunit</fullName>
    </recommendedName>
    <alternativeName>
        <fullName evidence="11">Dihydroorotate oxidase B, electron transfer subunit</fullName>
    </alternativeName>
</protein>
<feature type="binding site" evidence="11 12">
    <location>
        <position position="210"/>
    </location>
    <ligand>
        <name>[2Fe-2S] cluster</name>
        <dbReference type="ChEBI" id="CHEBI:190135"/>
    </ligand>
</feature>
<reference evidence="14 15" key="1">
    <citation type="submission" date="2013-07" db="EMBL/GenBank/DDBJ databases">
        <title>Genome of Archaeoglobus fulgidus.</title>
        <authorList>
            <person name="Fiebig A."/>
            <person name="Birkeland N.-K."/>
        </authorList>
    </citation>
    <scope>NUCLEOTIDE SEQUENCE [LARGE SCALE GENOMIC DNA]</scope>
    <source>
        <strain evidence="14 15">DSM 8774</strain>
    </source>
</reference>
<dbReference type="InterPro" id="IPR017927">
    <property type="entry name" value="FAD-bd_FR_type"/>
</dbReference>
<dbReference type="RefSeq" id="WP_010878035.1">
    <property type="nucleotide sequence ID" value="NZ_CP006577.1"/>
</dbReference>
<dbReference type="InterPro" id="IPR019480">
    <property type="entry name" value="Dihydroorotate_DH_Fe-S-bd"/>
</dbReference>
<comment type="pathway">
    <text evidence="11">Pyrimidine metabolism; UMP biosynthesis via de novo pathway; orotate from (S)-dihydroorotate (NAD(+) route): step 1/1.</text>
</comment>
<keyword evidence="9 11" id="KW-0408">Iron</keyword>
<keyword evidence="2 11" id="KW-0813">Transport</keyword>
<dbReference type="Gene3D" id="2.40.30.10">
    <property type="entry name" value="Translation factors"/>
    <property type="match status" value="1"/>
</dbReference>
<feature type="domain" description="FAD-binding FR-type" evidence="13">
    <location>
        <begin position="1"/>
        <end position="86"/>
    </location>
</feature>
<feature type="binding site" evidence="11 12">
    <location>
        <position position="219"/>
    </location>
    <ligand>
        <name>[2Fe-2S] cluster</name>
        <dbReference type="ChEBI" id="CHEBI:190135"/>
    </ligand>
</feature>
<dbReference type="InterPro" id="IPR037117">
    <property type="entry name" value="Dihydroorotate_DH_ele_sf"/>
</dbReference>
<dbReference type="UniPathway" id="UPA00070">
    <property type="reaction ID" value="UER00945"/>
</dbReference>
<keyword evidence="7 11" id="KW-0665">Pyrimidine biosynthesis</keyword>
<dbReference type="CDD" id="cd06220">
    <property type="entry name" value="DHOD_e_trans_like2"/>
    <property type="match status" value="1"/>
</dbReference>
<dbReference type="Pfam" id="PF10418">
    <property type="entry name" value="DHODB_Fe-S_bind"/>
    <property type="match status" value="1"/>
</dbReference>
<keyword evidence="3 11" id="KW-0285">Flavoprotein</keyword>
<dbReference type="SMR" id="A0A075WAC3"/>
<comment type="function">
    <text evidence="11">Responsible for channeling the electrons from the oxidation of dihydroorotate from the FMN redox center in the PyrD type B subunit to the ultimate electron acceptor NAD(+).</text>
</comment>
<evidence type="ECO:0000256" key="7">
    <source>
        <dbReference type="ARBA" id="ARBA00022975"/>
    </source>
</evidence>
<dbReference type="InterPro" id="IPR012165">
    <property type="entry name" value="Cyt_c3_hydrogenase_gsu"/>
</dbReference>
<dbReference type="PANTHER" id="PTHR43513">
    <property type="entry name" value="DIHYDROOROTATE DEHYDROGENASE B (NAD(+)), ELECTRON TRANSFER SUBUNIT"/>
    <property type="match status" value="1"/>
</dbReference>
<evidence type="ECO:0000256" key="3">
    <source>
        <dbReference type="ARBA" id="ARBA00022630"/>
    </source>
</evidence>
<dbReference type="InterPro" id="IPR001433">
    <property type="entry name" value="OxRdtase_FAD/NAD-bd"/>
</dbReference>
<comment type="cofactor">
    <cofactor evidence="11">
        <name>[2Fe-2S] cluster</name>
        <dbReference type="ChEBI" id="CHEBI:190135"/>
    </cofactor>
    <text evidence="11">Binds 1 [2Fe-2S] cluster per subunit.</text>
</comment>
<evidence type="ECO:0000256" key="5">
    <source>
        <dbReference type="ARBA" id="ARBA00022723"/>
    </source>
</evidence>
<sequence length="232" mass="25640">MYYTRITQIERLTDEVATLYFSISLRSYPGQFVMVYVPGCEEIPLSLSSSNSVTVKAVGETTASLINAKEGQYVGVRGAFGSAFTPSKRALIVAGGIGIAPMKYLYEYLMKCGSKVSVVYGERTAKNLFWLDKFDRITVTTEDGSFGLKGTVLDALKLEKLDEYEKIYVCGSEGMLRATYDFLKERDALDKAEFSLERYMRCGIGVCGSCVIENGLRVCADGPVFNASELPW</sequence>
<evidence type="ECO:0000313" key="14">
    <source>
        <dbReference type="EMBL" id="AIG97345.1"/>
    </source>
</evidence>
<comment type="cofactor">
    <cofactor evidence="11">
        <name>FAD</name>
        <dbReference type="ChEBI" id="CHEBI:57692"/>
    </cofactor>
    <text evidence="11">Binds 1 FAD per subunit.</text>
</comment>
<keyword evidence="10 11" id="KW-0411">Iron-sulfur</keyword>
<evidence type="ECO:0000256" key="4">
    <source>
        <dbReference type="ARBA" id="ARBA00022714"/>
    </source>
</evidence>
<comment type="subunit">
    <text evidence="11">Heterotetramer of 2 PyrK and 2 PyrD type B subunits.</text>
</comment>
<dbReference type="SUPFAM" id="SSF52343">
    <property type="entry name" value="Ferredoxin reductase-like, C-terminal NADP-linked domain"/>
    <property type="match status" value="1"/>
</dbReference>
<evidence type="ECO:0000256" key="6">
    <source>
        <dbReference type="ARBA" id="ARBA00022827"/>
    </source>
</evidence>
<keyword evidence="8 11" id="KW-0249">Electron transport</keyword>
<dbReference type="InterPro" id="IPR017938">
    <property type="entry name" value="Riboflavin_synthase-like_b-brl"/>
</dbReference>
<proteinExistence type="inferred from homology"/>
<dbReference type="AlphaFoldDB" id="A0A075WAC3"/>
<dbReference type="GO" id="GO:0009055">
    <property type="term" value="F:electron transfer activity"/>
    <property type="evidence" value="ECO:0007669"/>
    <property type="project" value="UniProtKB-UniRule"/>
</dbReference>
<dbReference type="Gene3D" id="3.40.50.80">
    <property type="entry name" value="Nucleotide-binding domain of ferredoxin-NADP reductase (FNR) module"/>
    <property type="match status" value="1"/>
</dbReference>
<evidence type="ECO:0000256" key="9">
    <source>
        <dbReference type="ARBA" id="ARBA00023004"/>
    </source>
</evidence>
<evidence type="ECO:0000256" key="2">
    <source>
        <dbReference type="ARBA" id="ARBA00022448"/>
    </source>
</evidence>
<dbReference type="GO" id="GO:0046872">
    <property type="term" value="F:metal ion binding"/>
    <property type="evidence" value="ECO:0007669"/>
    <property type="project" value="UniProtKB-KW"/>
</dbReference>
<evidence type="ECO:0000256" key="12">
    <source>
        <dbReference type="PIRSR" id="PIRSR006816-2"/>
    </source>
</evidence>
<dbReference type="Proteomes" id="UP000028501">
    <property type="component" value="Chromosome"/>
</dbReference>
<feature type="binding site" evidence="11 12">
    <location>
        <position position="207"/>
    </location>
    <ligand>
        <name>[2Fe-2S] cluster</name>
        <dbReference type="ChEBI" id="CHEBI:190135"/>
    </ligand>
</feature>
<evidence type="ECO:0000313" key="15">
    <source>
        <dbReference type="Proteomes" id="UP000028501"/>
    </source>
</evidence>
<dbReference type="HAMAP" id="MF_01211">
    <property type="entry name" value="DHODB_Fe_S_bind"/>
    <property type="match status" value="1"/>
</dbReference>
<dbReference type="KEGG" id="afg:AFULGI_00005370"/>
<comment type="cofactor">
    <cofactor evidence="12">
        <name>[2Fe-2S] cluster</name>
        <dbReference type="ChEBI" id="CHEBI:190135"/>
    </cofactor>
    <text evidence="12">Binds 1 [2Fe-2S] cluster per subunit.</text>
</comment>
<dbReference type="GO" id="GO:0044205">
    <property type="term" value="P:'de novo' UMP biosynthetic process"/>
    <property type="evidence" value="ECO:0007669"/>
    <property type="project" value="UniProtKB-UniRule"/>
</dbReference>
<comment type="similarity">
    <text evidence="1 11">Belongs to the PyrK family.</text>
</comment>
<dbReference type="PANTHER" id="PTHR43513:SF3">
    <property type="entry name" value="DIHYDROOROTATE DEHYDROGENASE B (NAD(+)), ELECTRON TRANSFER SUBUNIT-RELATED"/>
    <property type="match status" value="1"/>
</dbReference>
<dbReference type="GO" id="GO:0016491">
    <property type="term" value="F:oxidoreductase activity"/>
    <property type="evidence" value="ECO:0007669"/>
    <property type="project" value="UniProtKB-KW"/>
</dbReference>
<dbReference type="HOGENOM" id="CLU_003827_1_1_2"/>
<dbReference type="GO" id="GO:0051537">
    <property type="term" value="F:2 iron, 2 sulfur cluster binding"/>
    <property type="evidence" value="ECO:0007669"/>
    <property type="project" value="UniProtKB-KW"/>
</dbReference>
<dbReference type="NCBIfam" id="NF000796">
    <property type="entry name" value="PRK00054.1-1"/>
    <property type="match status" value="1"/>
</dbReference>